<accession>D0WGF7</accession>
<dbReference type="GO" id="GO:0016887">
    <property type="term" value="F:ATP hydrolysis activity"/>
    <property type="evidence" value="ECO:0007669"/>
    <property type="project" value="InterPro"/>
</dbReference>
<dbReference type="CDD" id="cd01130">
    <property type="entry name" value="VirB11-like_ATPase"/>
    <property type="match status" value="1"/>
</dbReference>
<dbReference type="STRING" id="649764.HMPREF0762_00908"/>
<dbReference type="InterPro" id="IPR003593">
    <property type="entry name" value="AAA+_ATPase"/>
</dbReference>
<evidence type="ECO:0000313" key="4">
    <source>
        <dbReference type="Proteomes" id="UP000006001"/>
    </source>
</evidence>
<proteinExistence type="inferred from homology"/>
<dbReference type="Gene3D" id="3.30.450.380">
    <property type="match status" value="1"/>
</dbReference>
<keyword evidence="4" id="KW-1185">Reference proteome</keyword>
<dbReference type="PANTHER" id="PTHR30486:SF6">
    <property type="entry name" value="TYPE IV PILUS RETRACTATION ATPASE PILT"/>
    <property type="match status" value="1"/>
</dbReference>
<dbReference type="EMBL" id="ACUX02000006">
    <property type="protein sequence ID" value="EEZ61570.1"/>
    <property type="molecule type" value="Genomic_DNA"/>
</dbReference>
<dbReference type="HOGENOM" id="CLU_005379_4_0_11"/>
<evidence type="ECO:0000256" key="1">
    <source>
        <dbReference type="ARBA" id="ARBA00006611"/>
    </source>
</evidence>
<dbReference type="SUPFAM" id="SSF52540">
    <property type="entry name" value="P-loop containing nucleoside triphosphate hydrolases"/>
    <property type="match status" value="1"/>
</dbReference>
<protein>
    <submittedName>
        <fullName evidence="3">Type II/IV secretion system protein</fullName>
    </submittedName>
</protein>
<evidence type="ECO:0000259" key="2">
    <source>
        <dbReference type="SMART" id="SM00382"/>
    </source>
</evidence>
<dbReference type="OrthoDB" id="9810761at2"/>
<feature type="domain" description="AAA+ ATPase" evidence="2">
    <location>
        <begin position="217"/>
        <end position="354"/>
    </location>
</feature>
<dbReference type="InterPro" id="IPR027417">
    <property type="entry name" value="P-loop_NTPase"/>
</dbReference>
<dbReference type="InterPro" id="IPR050921">
    <property type="entry name" value="T4SS_GSP_E_ATPase"/>
</dbReference>
<dbReference type="Proteomes" id="UP000006001">
    <property type="component" value="Unassembled WGS sequence"/>
</dbReference>
<dbReference type="PANTHER" id="PTHR30486">
    <property type="entry name" value="TWITCHING MOTILITY PROTEIN PILT"/>
    <property type="match status" value="1"/>
</dbReference>
<comment type="caution">
    <text evidence="3">The sequence shown here is derived from an EMBL/GenBank/DDBJ whole genome shotgun (WGS) entry which is preliminary data.</text>
</comment>
<dbReference type="Pfam" id="PF00437">
    <property type="entry name" value="T2SSE"/>
    <property type="match status" value="1"/>
</dbReference>
<evidence type="ECO:0000313" key="3">
    <source>
        <dbReference type="EMBL" id="EEZ61570.1"/>
    </source>
</evidence>
<reference evidence="3" key="1">
    <citation type="submission" date="2009-10" db="EMBL/GenBank/DDBJ databases">
        <authorList>
            <person name="Weinstock G."/>
            <person name="Sodergren E."/>
            <person name="Clifton S."/>
            <person name="Fulton L."/>
            <person name="Fulton B."/>
            <person name="Courtney L."/>
            <person name="Fronick C."/>
            <person name="Harrison M."/>
            <person name="Strong C."/>
            <person name="Farmer C."/>
            <person name="Delahaunty K."/>
            <person name="Markovic C."/>
            <person name="Hall O."/>
            <person name="Minx P."/>
            <person name="Tomlinson C."/>
            <person name="Mitreva M."/>
            <person name="Nelson J."/>
            <person name="Hou S."/>
            <person name="Wollam A."/>
            <person name="Pepin K.H."/>
            <person name="Johnson M."/>
            <person name="Bhonagiri V."/>
            <person name="Nash W.E."/>
            <person name="Warren W."/>
            <person name="Chinwalla A."/>
            <person name="Mardis E.R."/>
            <person name="Wilson R.K."/>
        </authorList>
    </citation>
    <scope>NUCLEOTIDE SEQUENCE [LARGE SCALE GENOMIC DNA]</scope>
    <source>
        <strain evidence="3">ATCC 700122</strain>
    </source>
</reference>
<organism evidence="3 4">
    <name type="scientific">Slackia exigua (strain ATCC 700122 / DSM 15923 / CIP 105133 / JCM 11022 / KCTC 5966 / S-7)</name>
    <dbReference type="NCBI Taxonomy" id="649764"/>
    <lineage>
        <taxon>Bacteria</taxon>
        <taxon>Bacillati</taxon>
        <taxon>Actinomycetota</taxon>
        <taxon>Coriobacteriia</taxon>
        <taxon>Eggerthellales</taxon>
        <taxon>Eggerthellaceae</taxon>
        <taxon>Slackia</taxon>
    </lineage>
</organism>
<dbReference type="eggNOG" id="COG4962">
    <property type="taxonomic scope" value="Bacteria"/>
</dbReference>
<dbReference type="GeneID" id="85007473"/>
<dbReference type="AlphaFoldDB" id="D0WGF7"/>
<gene>
    <name evidence="3" type="ORF">HMPREF0762_00908</name>
</gene>
<name>D0WGF7_SLAES</name>
<sequence length="447" mass="49014">MSLAQRVEEARSCASDSAAEGVAVDFALLRSAVSRLLDADELARMVSDNPMQARNEIREACRRVFARPDWNGRSTALNESLVQALLDTVFGLGAIQPLMDDGDITEVMVNAGRKVFVERRGVLEPCAAQHLDEKQVRALIDRILSPLGRRVDESSPMVDARLPSGHRVNVVIPPIAVDGPCMTIRKFTVRVMTLDEMRGSGSFGREEQTMLEWAVALRKNIAVCGGTGSGKTTMLNALSCLIPQDERIVTIEDSAELRFLEHPHVVRLEARPASSEGSGAVTIRDLVRNALRMRPDRIVVGECRGYEALDMLQAMNTGHDGSLTTLHANSPEDMTMRLAAMVRFGSDLPVDVIEGIIASALDVVVQVARWRDGRRFVSSIADVLSADDGAGCRVVRAYERVSPDAPGAWRAVPRWLDEAAHVDESLGGEVEAWMRRCSWAEPVLRRA</sequence>
<dbReference type="Gene3D" id="3.40.50.300">
    <property type="entry name" value="P-loop containing nucleotide triphosphate hydrolases"/>
    <property type="match status" value="1"/>
</dbReference>
<dbReference type="RefSeq" id="WP_006362166.1">
    <property type="nucleotide sequence ID" value="NZ_GG700630.1"/>
</dbReference>
<comment type="similarity">
    <text evidence="1">Belongs to the GSP E family.</text>
</comment>
<dbReference type="InterPro" id="IPR001482">
    <property type="entry name" value="T2SS/T4SS_dom"/>
</dbReference>
<dbReference type="SMART" id="SM00382">
    <property type="entry name" value="AAA"/>
    <property type="match status" value="1"/>
</dbReference>